<dbReference type="InterPro" id="IPR006103">
    <property type="entry name" value="Glyco_hydro_2_cat"/>
</dbReference>
<evidence type="ECO:0000259" key="5">
    <source>
        <dbReference type="Pfam" id="PF02836"/>
    </source>
</evidence>
<keyword evidence="3" id="KW-0326">Glycosidase</keyword>
<dbReference type="Pfam" id="PF02836">
    <property type="entry name" value="Glyco_hydro_2_C"/>
    <property type="match status" value="1"/>
</dbReference>
<evidence type="ECO:0000259" key="8">
    <source>
        <dbReference type="Pfam" id="PF22666"/>
    </source>
</evidence>
<reference evidence="9 10" key="1">
    <citation type="submission" date="2014-04" db="EMBL/GenBank/DDBJ databases">
        <title>Characterization and application of a salt tolerant electro-active bacterium.</title>
        <authorList>
            <person name="Yang L."/>
            <person name="Wei S."/>
            <person name="Tay Q.X.M."/>
        </authorList>
    </citation>
    <scope>NUCLEOTIDE SEQUENCE [LARGE SCALE GENOMIC DNA]</scope>
    <source>
        <strain evidence="9 10">LY1</strain>
    </source>
</reference>
<dbReference type="InterPro" id="IPR008979">
    <property type="entry name" value="Galactose-bd-like_sf"/>
</dbReference>
<dbReference type="InterPro" id="IPR054593">
    <property type="entry name" value="Beta-mannosidase-like_N2"/>
</dbReference>
<dbReference type="InterPro" id="IPR013783">
    <property type="entry name" value="Ig-like_fold"/>
</dbReference>
<dbReference type="Pfam" id="PF18565">
    <property type="entry name" value="Glyco_hydro2_C5"/>
    <property type="match status" value="1"/>
</dbReference>
<evidence type="ECO:0000256" key="1">
    <source>
        <dbReference type="ARBA" id="ARBA00007401"/>
    </source>
</evidence>
<feature type="domain" description="Glycoside hydrolase family 2 immunoglobulin-like beta-sandwich" evidence="4">
    <location>
        <begin position="188"/>
        <end position="291"/>
    </location>
</feature>
<evidence type="ECO:0000259" key="7">
    <source>
        <dbReference type="Pfam" id="PF18565"/>
    </source>
</evidence>
<organism evidence="9 10">
    <name type="scientific">Anditalea andensis</name>
    <dbReference type="NCBI Taxonomy" id="1048983"/>
    <lineage>
        <taxon>Bacteria</taxon>
        <taxon>Pseudomonadati</taxon>
        <taxon>Bacteroidota</taxon>
        <taxon>Cytophagia</taxon>
        <taxon>Cytophagales</taxon>
        <taxon>Cytophagaceae</taxon>
        <taxon>Anditalea</taxon>
    </lineage>
</organism>
<evidence type="ECO:0000256" key="3">
    <source>
        <dbReference type="ARBA" id="ARBA00023295"/>
    </source>
</evidence>
<dbReference type="Proteomes" id="UP000027821">
    <property type="component" value="Unassembled WGS sequence"/>
</dbReference>
<gene>
    <name evidence="9" type="ORF">EL17_09800</name>
</gene>
<dbReference type="PROSITE" id="PS00608">
    <property type="entry name" value="GLYCOSYL_HYDROL_F2_2"/>
    <property type="match status" value="1"/>
</dbReference>
<evidence type="ECO:0000256" key="2">
    <source>
        <dbReference type="ARBA" id="ARBA00022801"/>
    </source>
</evidence>
<dbReference type="SUPFAM" id="SSF49373">
    <property type="entry name" value="Invasin/intimin cell-adhesion fragments"/>
    <property type="match status" value="1"/>
</dbReference>
<dbReference type="InterPro" id="IPR032311">
    <property type="entry name" value="DUF4982"/>
</dbReference>
<dbReference type="Gene3D" id="3.20.20.80">
    <property type="entry name" value="Glycosidases"/>
    <property type="match status" value="1"/>
</dbReference>
<evidence type="ECO:0000259" key="4">
    <source>
        <dbReference type="Pfam" id="PF00703"/>
    </source>
</evidence>
<dbReference type="InterPro" id="IPR017853">
    <property type="entry name" value="GH"/>
</dbReference>
<dbReference type="EMBL" id="JMIH01000018">
    <property type="protein sequence ID" value="KEO73794.1"/>
    <property type="molecule type" value="Genomic_DNA"/>
</dbReference>
<dbReference type="AlphaFoldDB" id="A0A074KXX0"/>
<comment type="caution">
    <text evidence="9">The sequence shown here is derived from an EMBL/GenBank/DDBJ whole genome shotgun (WGS) entry which is preliminary data.</text>
</comment>
<dbReference type="STRING" id="1048983.EL17_09800"/>
<dbReference type="Pfam" id="PF22666">
    <property type="entry name" value="Glyco_hydro_2_N2"/>
    <property type="match status" value="1"/>
</dbReference>
<feature type="domain" description="Beta-mannosidase-like galactose-binding" evidence="8">
    <location>
        <begin position="85"/>
        <end position="159"/>
    </location>
</feature>
<evidence type="ECO:0000259" key="6">
    <source>
        <dbReference type="Pfam" id="PF16355"/>
    </source>
</evidence>
<keyword evidence="10" id="KW-1185">Reference proteome</keyword>
<dbReference type="SUPFAM" id="SSF49785">
    <property type="entry name" value="Galactose-binding domain-like"/>
    <property type="match status" value="1"/>
</dbReference>
<dbReference type="InterPro" id="IPR023232">
    <property type="entry name" value="Glyco_hydro_2_AS"/>
</dbReference>
<dbReference type="PANTHER" id="PTHR42732">
    <property type="entry name" value="BETA-GALACTOSIDASE"/>
    <property type="match status" value="1"/>
</dbReference>
<dbReference type="GO" id="GO:0005975">
    <property type="term" value="P:carbohydrate metabolic process"/>
    <property type="evidence" value="ECO:0007669"/>
    <property type="project" value="InterPro"/>
</dbReference>
<dbReference type="InterPro" id="IPR006101">
    <property type="entry name" value="Glyco_hydro_2"/>
</dbReference>
<dbReference type="InterPro" id="IPR036156">
    <property type="entry name" value="Beta-gal/glucu_dom_sf"/>
</dbReference>
<dbReference type="GO" id="GO:0004553">
    <property type="term" value="F:hydrolase activity, hydrolyzing O-glycosyl compounds"/>
    <property type="evidence" value="ECO:0007669"/>
    <property type="project" value="InterPro"/>
</dbReference>
<dbReference type="InterPro" id="IPR006102">
    <property type="entry name" value="Ig-like_GH2"/>
</dbReference>
<dbReference type="InterPro" id="IPR008964">
    <property type="entry name" value="Invasin/intimin_cell_adhesion"/>
</dbReference>
<dbReference type="InterPro" id="IPR051913">
    <property type="entry name" value="GH2_Domain-Containing"/>
</dbReference>
<dbReference type="InterPro" id="IPR048229">
    <property type="entry name" value="GalB-like"/>
</dbReference>
<comment type="similarity">
    <text evidence="1">Belongs to the glycosyl hydrolase 2 family.</text>
</comment>
<dbReference type="NCBIfam" id="NF041463">
    <property type="entry name" value="GalB"/>
    <property type="match status" value="1"/>
</dbReference>
<evidence type="ECO:0000313" key="10">
    <source>
        <dbReference type="Proteomes" id="UP000027821"/>
    </source>
</evidence>
<dbReference type="Pfam" id="PF16355">
    <property type="entry name" value="DUF4982"/>
    <property type="match status" value="1"/>
</dbReference>
<dbReference type="InterPro" id="IPR040605">
    <property type="entry name" value="Glyco_hydro2_dom5"/>
</dbReference>
<dbReference type="SUPFAM" id="SSF49303">
    <property type="entry name" value="beta-Galactosidase/glucuronidase domain"/>
    <property type="match status" value="1"/>
</dbReference>
<keyword evidence="2 9" id="KW-0378">Hydrolase</keyword>
<proteinExistence type="inferred from homology"/>
<sequence>MWLSLFILCNGHTCQPHEIEEDRRHLFTESWKFSLDAPDDAYRTDLDDSGWRTLDLPHDWSIEGNFSKDHPAGYGGGALPGGIGWYRKSFLLSEDDKGKVIYIDFDGVYQESEVYINGQLLGKRPNGYISFRYELTDYLHYDGIPNVIAVKADNSLQPNSRWYSGSGIYRNVWMVKTHPLHVDHWGTFVTTPHINTTSATIKINTTVRNSKNVTGTFTLQSALLDQDGNEVASIKNDNITIIADKNEVVQNLHITTPQLWSTSQPYLYKVVSSVYLDGNMVDRYETPIGIRYFSFDPKVGFTLNGEKMIIKGVNNHHDLGALGAAVNTRALERQLEILKGMGVNGIRTAHNPPTPELLDLCDRMGFIVMDEAFDMWSKSKSKFDYSRHWEAWHEQDLRDMMKRDRNHPSVFIWSIGNEIPEQWEDTGLLIANRLGKIAKEMDPTRPITAGLNHPYPDNSIYRSGALDLVGFNYHHEDFETFPDVFPGEKFIGAETTSALATRGHYDMPSDSIRRWPIRWDQKFIEGNQDLTVSAYDHVSAPWGSTHEETWKLIKKHDFLSGMYIWTGFDYLGEPTPYEFPARSSFFGVVDLAGFPKDSYYMYQSEWTKDTVLHVFPHWNWEVGQKVDVWAYYNNADEVELFLNEKSQGIKKKQGDELHVMWKLDFQPGTIRAVSRSAGREVKRKEIETAGRPVKIVMEADRSDLKADGKDMAFITVKVLDKDGNMVPRAENLIRFEINGNATIAATDNGDPTDLSSFQSHQRKLFNGLAMVFIKTTKVGGSVILRAHGDGLENATIELVSQ</sequence>
<dbReference type="PRINTS" id="PR00132">
    <property type="entry name" value="GLHYDRLASE2"/>
</dbReference>
<dbReference type="Pfam" id="PF00703">
    <property type="entry name" value="Glyco_hydro_2"/>
    <property type="match status" value="1"/>
</dbReference>
<evidence type="ECO:0000313" key="9">
    <source>
        <dbReference type="EMBL" id="KEO73794.1"/>
    </source>
</evidence>
<dbReference type="Gene3D" id="2.60.40.10">
    <property type="entry name" value="Immunoglobulins"/>
    <property type="match status" value="3"/>
</dbReference>
<dbReference type="PANTHER" id="PTHR42732:SF1">
    <property type="entry name" value="BETA-MANNOSIDASE"/>
    <property type="match status" value="1"/>
</dbReference>
<feature type="domain" description="Glycoside hydrolase family 2 catalytic" evidence="5">
    <location>
        <begin position="301"/>
        <end position="566"/>
    </location>
</feature>
<name>A0A074KXX0_9BACT</name>
<protein>
    <submittedName>
        <fullName evidence="9">Glycoside hydrolase</fullName>
    </submittedName>
</protein>
<feature type="domain" description="DUF4982" evidence="6">
    <location>
        <begin position="623"/>
        <end position="681"/>
    </location>
</feature>
<dbReference type="Gene3D" id="2.60.120.260">
    <property type="entry name" value="Galactose-binding domain-like"/>
    <property type="match status" value="1"/>
</dbReference>
<accession>A0A074KXX0</accession>
<feature type="domain" description="Glycoside hydrolase family 2" evidence="7">
    <location>
        <begin position="695"/>
        <end position="797"/>
    </location>
</feature>
<dbReference type="eggNOG" id="COG3250">
    <property type="taxonomic scope" value="Bacteria"/>
</dbReference>
<dbReference type="SUPFAM" id="SSF51445">
    <property type="entry name" value="(Trans)glycosidases"/>
    <property type="match status" value="1"/>
</dbReference>